<dbReference type="InterPro" id="IPR027417">
    <property type="entry name" value="P-loop_NTPase"/>
</dbReference>
<dbReference type="EMBL" id="JAMXLR010000026">
    <property type="protein sequence ID" value="MCO6043729.1"/>
    <property type="molecule type" value="Genomic_DNA"/>
</dbReference>
<reference evidence="3" key="1">
    <citation type="submission" date="2022-06" db="EMBL/GenBank/DDBJ databases">
        <title>Aeoliella straminimaris, a novel planctomycete from sediments.</title>
        <authorList>
            <person name="Vitorino I.R."/>
            <person name="Lage O.M."/>
        </authorList>
    </citation>
    <scope>NUCLEOTIDE SEQUENCE</scope>
    <source>
        <strain evidence="3">ICT_H6.2</strain>
    </source>
</reference>
<dbReference type="Proteomes" id="UP001155241">
    <property type="component" value="Unassembled WGS sequence"/>
</dbReference>
<evidence type="ECO:0000313" key="4">
    <source>
        <dbReference type="Proteomes" id="UP001155241"/>
    </source>
</evidence>
<evidence type="ECO:0000259" key="2">
    <source>
        <dbReference type="SMART" id="SM00382"/>
    </source>
</evidence>
<evidence type="ECO:0000256" key="1">
    <source>
        <dbReference type="SAM" id="MobiDB-lite"/>
    </source>
</evidence>
<dbReference type="Gene3D" id="3.40.50.300">
    <property type="entry name" value="P-loop containing nucleotide triphosphate hydrolases"/>
    <property type="match status" value="1"/>
</dbReference>
<feature type="domain" description="AAA+ ATPase" evidence="2">
    <location>
        <begin position="402"/>
        <end position="591"/>
    </location>
</feature>
<gene>
    <name evidence="3" type="ORF">NG895_07400</name>
</gene>
<feature type="compositionally biased region" description="Polar residues" evidence="1">
    <location>
        <begin position="108"/>
        <end position="126"/>
    </location>
</feature>
<name>A0A9X2FCD3_9BACT</name>
<evidence type="ECO:0000313" key="3">
    <source>
        <dbReference type="EMBL" id="MCO6043729.1"/>
    </source>
</evidence>
<feature type="region of interest" description="Disordered" evidence="1">
    <location>
        <begin position="180"/>
        <end position="238"/>
    </location>
</feature>
<dbReference type="SUPFAM" id="SSF52540">
    <property type="entry name" value="P-loop containing nucleoside triphosphate hydrolases"/>
    <property type="match status" value="1"/>
</dbReference>
<keyword evidence="4" id="KW-1185">Reference proteome</keyword>
<proteinExistence type="predicted"/>
<sequence>MHTIEHPETLPAEEQAVVQLAAKNRGSFEIMTRSDTRGPAVRGGRDKLYDPKDPDYAMRCCEVIPHLIELQLIRQSGSPKRFELTNYGWQLSRNLTAKLKEQQGDVVEQSQDSINVTAPIQRSAEPTSEPPPMMENALTYAKSAISAEQENEEQPSSAETTSPEGSDSIESMMTYAQSAVAAELASDSDPPPGEAAPPQEEEAASARDSAPIAQREEQNEVDRGAGAPSALPPDFGGGSKKIDSGLVAALGLDDGFLPPEPRSLEETGLSGAIVEDLILKVVANAGSKTGRQISESLCLPLPILEDCFTTLRNRQHLAPTGSAMLGDYVYQLTDKGRERARLAMKECAYTGPAPVLLEDYVDSVEAQTIRTEKPKRDRLEQAFSDINVEPEMLEQLGPAISAGRGMFIYGPPGNGKTTIAQRITRCFGQNVLIPYAIVEDGQIIKLYDAACHERVSSELSSLLKDNEHDQRWVRIRRPTVVVGGELTMDSLELKHDPVSHISEASLQLKSNCGSLLIDDFGRQRVNPTDLLNRWIVPLENRIDYLSLANGKKIQVPFEQLIIFSTNLEPHDLADDAFLRRIPFKIEIGAPTREEFIKLFGMFAGKLKVDCPLESLEYLLAAHYESCNRPLRRCQARDLLDQALHYCEYNELPIVATPEILDHAVHNYFTAMTGGE</sequence>
<dbReference type="AlphaFoldDB" id="A0A9X2FCD3"/>
<comment type="caution">
    <text evidence="3">The sequence shown here is derived from an EMBL/GenBank/DDBJ whole genome shotgun (WGS) entry which is preliminary data.</text>
</comment>
<dbReference type="SMART" id="SM00382">
    <property type="entry name" value="AAA"/>
    <property type="match status" value="1"/>
</dbReference>
<feature type="region of interest" description="Disordered" evidence="1">
    <location>
        <begin position="102"/>
        <end position="168"/>
    </location>
</feature>
<dbReference type="RefSeq" id="WP_252851834.1">
    <property type="nucleotide sequence ID" value="NZ_JAMXLR010000026.1"/>
</dbReference>
<accession>A0A9X2FCD3</accession>
<feature type="compositionally biased region" description="Polar residues" evidence="1">
    <location>
        <begin position="154"/>
        <end position="168"/>
    </location>
</feature>
<feature type="compositionally biased region" description="Basic and acidic residues" evidence="1">
    <location>
        <begin position="214"/>
        <end position="223"/>
    </location>
</feature>
<dbReference type="InterPro" id="IPR003593">
    <property type="entry name" value="AAA+_ATPase"/>
</dbReference>
<protein>
    <recommendedName>
        <fullName evidence="2">AAA+ ATPase domain-containing protein</fullName>
    </recommendedName>
</protein>
<organism evidence="3 4">
    <name type="scientific">Aeoliella straminimaris</name>
    <dbReference type="NCBI Taxonomy" id="2954799"/>
    <lineage>
        <taxon>Bacteria</taxon>
        <taxon>Pseudomonadati</taxon>
        <taxon>Planctomycetota</taxon>
        <taxon>Planctomycetia</taxon>
        <taxon>Pirellulales</taxon>
        <taxon>Lacipirellulaceae</taxon>
        <taxon>Aeoliella</taxon>
    </lineage>
</organism>